<organism evidence="5 6">
    <name type="scientific">Rhodopseudomonas palustris</name>
    <dbReference type="NCBI Taxonomy" id="1076"/>
    <lineage>
        <taxon>Bacteria</taxon>
        <taxon>Pseudomonadati</taxon>
        <taxon>Pseudomonadota</taxon>
        <taxon>Alphaproteobacteria</taxon>
        <taxon>Hyphomicrobiales</taxon>
        <taxon>Nitrobacteraceae</taxon>
        <taxon>Rhodopseudomonas</taxon>
    </lineage>
</organism>
<dbReference type="GO" id="GO:0043565">
    <property type="term" value="F:sequence-specific DNA binding"/>
    <property type="evidence" value="ECO:0007669"/>
    <property type="project" value="InterPro"/>
</dbReference>
<evidence type="ECO:0000313" key="5">
    <source>
        <dbReference type="EMBL" id="PZA13776.1"/>
    </source>
</evidence>
<dbReference type="Proteomes" id="UP000248134">
    <property type="component" value="Unassembled WGS sequence"/>
</dbReference>
<dbReference type="Pfam" id="PF12833">
    <property type="entry name" value="HTH_18"/>
    <property type="match status" value="1"/>
</dbReference>
<evidence type="ECO:0000256" key="1">
    <source>
        <dbReference type="ARBA" id="ARBA00023015"/>
    </source>
</evidence>
<evidence type="ECO:0000256" key="2">
    <source>
        <dbReference type="ARBA" id="ARBA00023125"/>
    </source>
</evidence>
<accession>A0A323URJ2</accession>
<dbReference type="GO" id="GO:0003700">
    <property type="term" value="F:DNA-binding transcription factor activity"/>
    <property type="evidence" value="ECO:0007669"/>
    <property type="project" value="InterPro"/>
</dbReference>
<dbReference type="PANTHER" id="PTHR47893:SF1">
    <property type="entry name" value="REGULATORY PROTEIN PCHR"/>
    <property type="match status" value="1"/>
</dbReference>
<feature type="domain" description="HTH araC/xylS-type" evidence="4">
    <location>
        <begin position="221"/>
        <end position="317"/>
    </location>
</feature>
<dbReference type="AlphaFoldDB" id="A0A323URJ2"/>
<dbReference type="InterPro" id="IPR009057">
    <property type="entry name" value="Homeodomain-like_sf"/>
</dbReference>
<sequence length="317" mass="34678">MCSPDNRVFGDCLESETTWRAAVDREIDALGWTAATRIDQPDDDVTIYAIDAIAAQDAIIHPEGPATFSLSVFLDGRGTLSIDGAKPLSVEPGMAVLFTSSGPVRGENRFVAGQRFNVIDLRFEQRFLVKAGGAPLARIGGDLLTEHSRPDQRVTLAGWKAPPALLKTAREILDCKRAHDLSRNLFLYSKAVESLSIVVDTLSRPSGRKSVFKSNDRAKILQAQNLIGSSYHLDWTIAKLARHVGLNERKLKEGFRHVVGNSVHAYLREVRLEAAARLLLDGESVTQAALSVGFESLSHFSKIFAAAKGVSPSRYVR</sequence>
<dbReference type="SUPFAM" id="SSF46689">
    <property type="entry name" value="Homeodomain-like"/>
    <property type="match status" value="2"/>
</dbReference>
<reference evidence="5 6" key="1">
    <citation type="submission" date="2018-06" db="EMBL/GenBank/DDBJ databases">
        <title>Draft Whole-Genome Sequence of the purple photosynthetic bacterium Rhodospeudomonas palustris XCP.</title>
        <authorList>
            <person name="Rayyan A."/>
            <person name="Meyer T.E."/>
            <person name="Kyndt J.A."/>
        </authorList>
    </citation>
    <scope>NUCLEOTIDE SEQUENCE [LARGE SCALE GENOMIC DNA]</scope>
    <source>
        <strain evidence="5 6">XCP</strain>
    </source>
</reference>
<protein>
    <submittedName>
        <fullName evidence="5">AraC family transcriptional regulator</fullName>
    </submittedName>
</protein>
<evidence type="ECO:0000259" key="4">
    <source>
        <dbReference type="PROSITE" id="PS01124"/>
    </source>
</evidence>
<evidence type="ECO:0000256" key="3">
    <source>
        <dbReference type="ARBA" id="ARBA00023163"/>
    </source>
</evidence>
<dbReference type="InterPro" id="IPR053142">
    <property type="entry name" value="PchR_regulatory_protein"/>
</dbReference>
<dbReference type="InterPro" id="IPR018062">
    <property type="entry name" value="HTH_AraC-typ_CS"/>
</dbReference>
<dbReference type="SMART" id="SM00342">
    <property type="entry name" value="HTH_ARAC"/>
    <property type="match status" value="1"/>
</dbReference>
<evidence type="ECO:0000313" key="6">
    <source>
        <dbReference type="Proteomes" id="UP000248134"/>
    </source>
</evidence>
<dbReference type="PANTHER" id="PTHR47893">
    <property type="entry name" value="REGULATORY PROTEIN PCHR"/>
    <property type="match status" value="1"/>
</dbReference>
<dbReference type="RefSeq" id="WP_110784274.1">
    <property type="nucleotide sequence ID" value="NZ_QKQS01000003.1"/>
</dbReference>
<comment type="caution">
    <text evidence="5">The sequence shown here is derived from an EMBL/GenBank/DDBJ whole genome shotgun (WGS) entry which is preliminary data.</text>
</comment>
<keyword evidence="2" id="KW-0238">DNA-binding</keyword>
<dbReference type="OrthoDB" id="7363396at2"/>
<proteinExistence type="predicted"/>
<dbReference type="PROSITE" id="PS00041">
    <property type="entry name" value="HTH_ARAC_FAMILY_1"/>
    <property type="match status" value="1"/>
</dbReference>
<name>A0A323URJ2_RHOPL</name>
<dbReference type="PROSITE" id="PS01124">
    <property type="entry name" value="HTH_ARAC_FAMILY_2"/>
    <property type="match status" value="1"/>
</dbReference>
<gene>
    <name evidence="5" type="ORF">DNX69_01570</name>
</gene>
<keyword evidence="1" id="KW-0805">Transcription regulation</keyword>
<dbReference type="InterPro" id="IPR018060">
    <property type="entry name" value="HTH_AraC"/>
</dbReference>
<dbReference type="EMBL" id="QKQS01000003">
    <property type="protein sequence ID" value="PZA13776.1"/>
    <property type="molecule type" value="Genomic_DNA"/>
</dbReference>
<dbReference type="Gene3D" id="1.10.10.60">
    <property type="entry name" value="Homeodomain-like"/>
    <property type="match status" value="1"/>
</dbReference>
<keyword evidence="3" id="KW-0804">Transcription</keyword>